<proteinExistence type="predicted"/>
<dbReference type="EMBL" id="OX596089">
    <property type="protein sequence ID" value="CAN0523807.1"/>
    <property type="molecule type" value="Genomic_DNA"/>
</dbReference>
<reference evidence="1" key="1">
    <citation type="submission" date="2023-05" db="EMBL/GenBank/DDBJ databases">
        <authorList>
            <consortium name="ELIXIR-Norway"/>
        </authorList>
    </citation>
    <scope>NUCLEOTIDE SEQUENCE</scope>
</reference>
<name>A0AC59ZWI0_RANTA</name>
<gene>
    <name evidence="1" type="ORF">MRATA1EN22A_LOCUS23878</name>
</gene>
<reference evidence="1" key="2">
    <citation type="submission" date="2025-03" db="EMBL/GenBank/DDBJ databases">
        <authorList>
            <consortium name="ELIXIR-Norway"/>
            <consortium name="Elixir Norway"/>
        </authorList>
    </citation>
    <scope>NUCLEOTIDE SEQUENCE</scope>
</reference>
<accession>A0AC59ZWI0</accession>
<evidence type="ECO:0000313" key="2">
    <source>
        <dbReference type="Proteomes" id="UP001162501"/>
    </source>
</evidence>
<protein>
    <submittedName>
        <fullName evidence="1">Uncharacterized protein</fullName>
    </submittedName>
</protein>
<dbReference type="Proteomes" id="UP001162501">
    <property type="component" value="Chromosome 5"/>
</dbReference>
<organism evidence="1 2">
    <name type="scientific">Rangifer tarandus platyrhynchus</name>
    <name type="common">Svalbard reindeer</name>
    <dbReference type="NCBI Taxonomy" id="3082113"/>
    <lineage>
        <taxon>Eukaryota</taxon>
        <taxon>Metazoa</taxon>
        <taxon>Chordata</taxon>
        <taxon>Craniata</taxon>
        <taxon>Vertebrata</taxon>
        <taxon>Euteleostomi</taxon>
        <taxon>Mammalia</taxon>
        <taxon>Eutheria</taxon>
        <taxon>Laurasiatheria</taxon>
        <taxon>Artiodactyla</taxon>
        <taxon>Ruminantia</taxon>
        <taxon>Pecora</taxon>
        <taxon>Cervidae</taxon>
        <taxon>Odocoileinae</taxon>
        <taxon>Rangifer</taxon>
    </lineage>
</organism>
<sequence length="123" mass="13605">MKKTFSAHMIFIRKLDCGVLLRQLFFSFSFKNILGLLSRRRKITTQIALLSSPDCLKPKEEKECVVLVVKNSPANAGDTGDANLIPESGRFPGGGSLQYSCLENPMDRGAWSATVPEVTKNRT</sequence>
<evidence type="ECO:0000313" key="1">
    <source>
        <dbReference type="EMBL" id="CAN0523807.1"/>
    </source>
</evidence>